<feature type="region of interest" description="Disordered" evidence="1">
    <location>
        <begin position="42"/>
        <end position="87"/>
    </location>
</feature>
<evidence type="ECO:0000313" key="2">
    <source>
        <dbReference type="EMBL" id="TQE11154.1"/>
    </source>
</evidence>
<gene>
    <name evidence="2" type="ORF">C1H46_003160</name>
</gene>
<feature type="compositionally biased region" description="Polar residues" evidence="1">
    <location>
        <begin position="55"/>
        <end position="74"/>
    </location>
</feature>
<comment type="caution">
    <text evidence="2">The sequence shown here is derived from an EMBL/GenBank/DDBJ whole genome shotgun (WGS) entry which is preliminary data.</text>
</comment>
<reference evidence="2 3" key="1">
    <citation type="journal article" date="2019" name="G3 (Bethesda)">
        <title>Sequencing of a Wild Apple (Malus baccata) Genome Unravels the Differences Between Cultivated and Wild Apple Species Regarding Disease Resistance and Cold Tolerance.</title>
        <authorList>
            <person name="Chen X."/>
        </authorList>
    </citation>
    <scope>NUCLEOTIDE SEQUENCE [LARGE SCALE GENOMIC DNA]</scope>
    <source>
        <strain evidence="3">cv. Shandingzi</strain>
        <tissue evidence="2">Leaves</tissue>
    </source>
</reference>
<dbReference type="Proteomes" id="UP000315295">
    <property type="component" value="Unassembled WGS sequence"/>
</dbReference>
<organism evidence="2 3">
    <name type="scientific">Malus baccata</name>
    <name type="common">Siberian crab apple</name>
    <name type="synonym">Pyrus baccata</name>
    <dbReference type="NCBI Taxonomy" id="106549"/>
    <lineage>
        <taxon>Eukaryota</taxon>
        <taxon>Viridiplantae</taxon>
        <taxon>Streptophyta</taxon>
        <taxon>Embryophyta</taxon>
        <taxon>Tracheophyta</taxon>
        <taxon>Spermatophyta</taxon>
        <taxon>Magnoliopsida</taxon>
        <taxon>eudicotyledons</taxon>
        <taxon>Gunneridae</taxon>
        <taxon>Pentapetalae</taxon>
        <taxon>rosids</taxon>
        <taxon>fabids</taxon>
        <taxon>Rosales</taxon>
        <taxon>Rosaceae</taxon>
        <taxon>Amygdaloideae</taxon>
        <taxon>Maleae</taxon>
        <taxon>Malus</taxon>
    </lineage>
</organism>
<evidence type="ECO:0000313" key="3">
    <source>
        <dbReference type="Proteomes" id="UP000315295"/>
    </source>
</evidence>
<accession>A0A540NJD9</accession>
<name>A0A540NJD9_MALBA</name>
<proteinExistence type="predicted"/>
<dbReference type="EMBL" id="VIEB01000032">
    <property type="protein sequence ID" value="TQE11154.1"/>
    <property type="molecule type" value="Genomic_DNA"/>
</dbReference>
<protein>
    <submittedName>
        <fullName evidence="2">Uncharacterized protein</fullName>
    </submittedName>
</protein>
<keyword evidence="3" id="KW-1185">Reference proteome</keyword>
<dbReference type="AlphaFoldDB" id="A0A540NJD9"/>
<evidence type="ECO:0000256" key="1">
    <source>
        <dbReference type="SAM" id="MobiDB-lite"/>
    </source>
</evidence>
<sequence>MVDSETKPIRVPIDRRKIVHVQINRHLPNLLLSRHQYHITQHSLSLSLSRKKNQNPKTPEQKLNSNTESSSCPKSQREVPKPRAPRKFWRLREGETGREDSENFVFQIFF</sequence>